<organism evidence="1 2">
    <name type="scientific">Coprinellus micaceus</name>
    <name type="common">Glistening ink-cap mushroom</name>
    <name type="synonym">Coprinus micaceus</name>
    <dbReference type="NCBI Taxonomy" id="71717"/>
    <lineage>
        <taxon>Eukaryota</taxon>
        <taxon>Fungi</taxon>
        <taxon>Dikarya</taxon>
        <taxon>Basidiomycota</taxon>
        <taxon>Agaricomycotina</taxon>
        <taxon>Agaricomycetes</taxon>
        <taxon>Agaricomycetidae</taxon>
        <taxon>Agaricales</taxon>
        <taxon>Agaricineae</taxon>
        <taxon>Psathyrellaceae</taxon>
        <taxon>Coprinellus</taxon>
    </lineage>
</organism>
<protein>
    <submittedName>
        <fullName evidence="1">Uncharacterized protein</fullName>
    </submittedName>
</protein>
<evidence type="ECO:0000313" key="2">
    <source>
        <dbReference type="Proteomes" id="UP000298030"/>
    </source>
</evidence>
<keyword evidence="2" id="KW-1185">Reference proteome</keyword>
<dbReference type="AlphaFoldDB" id="A0A4Y7RPZ7"/>
<name>A0A4Y7RPZ7_COPMI</name>
<evidence type="ECO:0000313" key="1">
    <source>
        <dbReference type="EMBL" id="TEB10931.1"/>
    </source>
</evidence>
<dbReference type="Proteomes" id="UP000298030">
    <property type="component" value="Unassembled WGS sequence"/>
</dbReference>
<sequence length="102" mass="11420">MHLFALRDALIQTTQCNALGTLFIEVFGPQQGRIPLLHRKFFLEIVAEESVLQLVNGKALIRLKQFLTPPNAQDSVSLINGIPAFYHLYHIHPNPLGASPHI</sequence>
<comment type="caution">
    <text evidence="1">The sequence shown here is derived from an EMBL/GenBank/DDBJ whole genome shotgun (WGS) entry which is preliminary data.</text>
</comment>
<reference evidence="1 2" key="1">
    <citation type="journal article" date="2019" name="Nat. Ecol. Evol.">
        <title>Megaphylogeny resolves global patterns of mushroom evolution.</title>
        <authorList>
            <person name="Varga T."/>
            <person name="Krizsan K."/>
            <person name="Foldi C."/>
            <person name="Dima B."/>
            <person name="Sanchez-Garcia M."/>
            <person name="Sanchez-Ramirez S."/>
            <person name="Szollosi G.J."/>
            <person name="Szarkandi J.G."/>
            <person name="Papp V."/>
            <person name="Albert L."/>
            <person name="Andreopoulos W."/>
            <person name="Angelini C."/>
            <person name="Antonin V."/>
            <person name="Barry K.W."/>
            <person name="Bougher N.L."/>
            <person name="Buchanan P."/>
            <person name="Buyck B."/>
            <person name="Bense V."/>
            <person name="Catcheside P."/>
            <person name="Chovatia M."/>
            <person name="Cooper J."/>
            <person name="Damon W."/>
            <person name="Desjardin D."/>
            <person name="Finy P."/>
            <person name="Geml J."/>
            <person name="Haridas S."/>
            <person name="Hughes K."/>
            <person name="Justo A."/>
            <person name="Karasinski D."/>
            <person name="Kautmanova I."/>
            <person name="Kiss B."/>
            <person name="Kocsube S."/>
            <person name="Kotiranta H."/>
            <person name="LaButti K.M."/>
            <person name="Lechner B.E."/>
            <person name="Liimatainen K."/>
            <person name="Lipzen A."/>
            <person name="Lukacs Z."/>
            <person name="Mihaltcheva S."/>
            <person name="Morgado L.N."/>
            <person name="Niskanen T."/>
            <person name="Noordeloos M.E."/>
            <person name="Ohm R.A."/>
            <person name="Ortiz-Santana B."/>
            <person name="Ovrebo C."/>
            <person name="Racz N."/>
            <person name="Riley R."/>
            <person name="Savchenko A."/>
            <person name="Shiryaev A."/>
            <person name="Soop K."/>
            <person name="Spirin V."/>
            <person name="Szebenyi C."/>
            <person name="Tomsovsky M."/>
            <person name="Tulloss R.E."/>
            <person name="Uehling J."/>
            <person name="Grigoriev I.V."/>
            <person name="Vagvolgyi C."/>
            <person name="Papp T."/>
            <person name="Martin F.M."/>
            <person name="Miettinen O."/>
            <person name="Hibbett D.S."/>
            <person name="Nagy L.G."/>
        </authorList>
    </citation>
    <scope>NUCLEOTIDE SEQUENCE [LARGE SCALE GENOMIC DNA]</scope>
    <source>
        <strain evidence="1 2">FP101781</strain>
    </source>
</reference>
<proteinExistence type="predicted"/>
<gene>
    <name evidence="1" type="ORF">FA13DRAFT_1806195</name>
</gene>
<dbReference type="EMBL" id="QPFP01000457">
    <property type="protein sequence ID" value="TEB10931.1"/>
    <property type="molecule type" value="Genomic_DNA"/>
</dbReference>
<accession>A0A4Y7RPZ7</accession>